<dbReference type="Pfam" id="PF14344">
    <property type="entry name" value="DUF4397"/>
    <property type="match status" value="1"/>
</dbReference>
<dbReference type="EMBL" id="JBHUGD010000003">
    <property type="protein sequence ID" value="MFD1947937.1"/>
    <property type="molecule type" value="Genomic_DNA"/>
</dbReference>
<proteinExistence type="predicted"/>
<evidence type="ECO:0000313" key="3">
    <source>
        <dbReference type="EMBL" id="MFD1947937.1"/>
    </source>
</evidence>
<sequence>MRTPLGRRARHLIGIVVGPALVGPALLLGPPSSAAAPDAGQVYVVQGVAGTTWDIAVDGEGVASDVDGKEVVGPFDLAAGAHELRAARGDATVEAEFDVAAGESVDVVIHLPVDASKDPVVTSFANDLAPVADGKTRLSIAHTAAVGPADIKVDGDVLFADVASGEELTVAVPADTYRVAVVPAATDDPPVLGPVDLPLRAATYTRVFAIGVAARGTMDAVVHELPVSVKGSDTAPGGIPGGRGGQHASESRSTGPALAVAGVLALVGALLVGGPRRRTPGRSSPA</sequence>
<feature type="region of interest" description="Disordered" evidence="1">
    <location>
        <begin position="231"/>
        <end position="254"/>
    </location>
</feature>
<accession>A0ABW4TQD2</accession>
<evidence type="ECO:0000259" key="2">
    <source>
        <dbReference type="Pfam" id="PF14344"/>
    </source>
</evidence>
<gene>
    <name evidence="3" type="ORF">ACFSDE_14145</name>
</gene>
<comment type="caution">
    <text evidence="3">The sequence shown here is derived from an EMBL/GenBank/DDBJ whole genome shotgun (WGS) entry which is preliminary data.</text>
</comment>
<keyword evidence="4" id="KW-1185">Reference proteome</keyword>
<dbReference type="InterPro" id="IPR025510">
    <property type="entry name" value="DUF4397"/>
</dbReference>
<organism evidence="3 4">
    <name type="scientific">Nocardioides aestuarii</name>
    <dbReference type="NCBI Taxonomy" id="252231"/>
    <lineage>
        <taxon>Bacteria</taxon>
        <taxon>Bacillati</taxon>
        <taxon>Actinomycetota</taxon>
        <taxon>Actinomycetes</taxon>
        <taxon>Propionibacteriales</taxon>
        <taxon>Nocardioidaceae</taxon>
        <taxon>Nocardioides</taxon>
    </lineage>
</organism>
<name>A0ABW4TQD2_9ACTN</name>
<feature type="domain" description="DUF4397" evidence="2">
    <location>
        <begin position="41"/>
        <end position="148"/>
    </location>
</feature>
<dbReference type="Proteomes" id="UP001597351">
    <property type="component" value="Unassembled WGS sequence"/>
</dbReference>
<protein>
    <submittedName>
        <fullName evidence="3">DUF4397 domain-containing protein</fullName>
    </submittedName>
</protein>
<evidence type="ECO:0000256" key="1">
    <source>
        <dbReference type="SAM" id="MobiDB-lite"/>
    </source>
</evidence>
<dbReference type="RefSeq" id="WP_343919498.1">
    <property type="nucleotide sequence ID" value="NZ_BAAAJT010000002.1"/>
</dbReference>
<evidence type="ECO:0000313" key="4">
    <source>
        <dbReference type="Proteomes" id="UP001597351"/>
    </source>
</evidence>
<reference evidence="4" key="1">
    <citation type="journal article" date="2019" name="Int. J. Syst. Evol. Microbiol.">
        <title>The Global Catalogue of Microorganisms (GCM) 10K type strain sequencing project: providing services to taxonomists for standard genome sequencing and annotation.</title>
        <authorList>
            <consortium name="The Broad Institute Genomics Platform"/>
            <consortium name="The Broad Institute Genome Sequencing Center for Infectious Disease"/>
            <person name="Wu L."/>
            <person name="Ma J."/>
        </authorList>
    </citation>
    <scope>NUCLEOTIDE SEQUENCE [LARGE SCALE GENOMIC DNA]</scope>
    <source>
        <strain evidence="4">CGMCC 1.12477</strain>
    </source>
</reference>